<dbReference type="InterPro" id="IPR001119">
    <property type="entry name" value="SLH_dom"/>
</dbReference>
<feature type="compositionally biased region" description="Acidic residues" evidence="2">
    <location>
        <begin position="344"/>
        <end position="355"/>
    </location>
</feature>
<gene>
    <name evidence="5" type="primary">amyA2</name>
    <name evidence="5" type="ordered locus">BpOF4_06130</name>
</gene>
<accession>D3FZP6</accession>
<keyword evidence="6" id="KW-1185">Reference proteome</keyword>
<feature type="domain" description="SLH" evidence="4">
    <location>
        <begin position="646"/>
        <end position="709"/>
    </location>
</feature>
<dbReference type="STRING" id="398511.BpOF4_06130"/>
<dbReference type="HOGENOM" id="CLU_358923_0_0_9"/>
<name>D3FZP6_ALKPO</name>
<dbReference type="PANTHER" id="PTHR43308:SF5">
    <property type="entry name" value="S-LAYER PROTEIN _ PEPTIDOGLYCAN ENDO-BETA-N-ACETYLGLUCOSAMINIDASE"/>
    <property type="match status" value="1"/>
</dbReference>
<evidence type="ECO:0000313" key="5">
    <source>
        <dbReference type="EMBL" id="ADC49288.1"/>
    </source>
</evidence>
<organism evidence="5 6">
    <name type="scientific">Alkalihalophilus pseudofirmus (strain ATCC BAA-2126 / JCM 17055 / OF4)</name>
    <name type="common">Bacillus pseudofirmus</name>
    <dbReference type="NCBI Taxonomy" id="398511"/>
    <lineage>
        <taxon>Bacteria</taxon>
        <taxon>Bacillati</taxon>
        <taxon>Bacillota</taxon>
        <taxon>Bacilli</taxon>
        <taxon>Bacillales</taxon>
        <taxon>Bacillaceae</taxon>
        <taxon>Alkalihalophilus</taxon>
    </lineage>
</organism>
<dbReference type="Proteomes" id="UP000001544">
    <property type="component" value="Chromosome"/>
</dbReference>
<dbReference type="KEGG" id="bpf:BpOF4_06130"/>
<feature type="domain" description="SLH" evidence="4">
    <location>
        <begin position="715"/>
        <end position="774"/>
    </location>
</feature>
<protein>
    <submittedName>
        <fullName evidence="5">Alpha-amylase/pullulanase (1,4-alpha-D-glucan glucanohydrolase, Pullulanase)</fullName>
    </submittedName>
</protein>
<reference evidence="5 6" key="1">
    <citation type="journal article" date="2011" name="Environ. Microbiol.">
        <title>Genome of alkaliphilic Bacillus pseudofirmus OF4 reveals adaptations that support the ability to grow in an external pH range from 7.5 to 11.4.</title>
        <authorList>
            <person name="Janto B."/>
            <person name="Ahmed A."/>
            <person name="Ito M."/>
            <person name="Liu J."/>
            <person name="Hicks D.B."/>
            <person name="Pagni S."/>
            <person name="Fackelmayer O.J."/>
            <person name="Smith T.A."/>
            <person name="Earl J."/>
            <person name="Elbourne L.D."/>
            <person name="Hassan K."/>
            <person name="Paulsen I.T."/>
            <person name="Kolsto A.B."/>
            <person name="Tourasse N.J."/>
            <person name="Ehrlich G.D."/>
            <person name="Boissy R."/>
            <person name="Ivey D.M."/>
            <person name="Li G."/>
            <person name="Xue Y."/>
            <person name="Ma Y."/>
            <person name="Hu F.Z."/>
            <person name="Krulwich T.A."/>
        </authorList>
    </citation>
    <scope>NUCLEOTIDE SEQUENCE [LARGE SCALE GENOMIC DNA]</scope>
    <source>
        <strain evidence="6">ATCC BAA-2126 / JCM 17055 / OF4</strain>
    </source>
</reference>
<evidence type="ECO:0000256" key="2">
    <source>
        <dbReference type="SAM" id="MobiDB-lite"/>
    </source>
</evidence>
<dbReference type="EMBL" id="CP001878">
    <property type="protein sequence ID" value="ADC49288.1"/>
    <property type="molecule type" value="Genomic_DNA"/>
</dbReference>
<dbReference type="PROSITE" id="PS51272">
    <property type="entry name" value="SLH"/>
    <property type="match status" value="3"/>
</dbReference>
<evidence type="ECO:0000256" key="3">
    <source>
        <dbReference type="SAM" id="SignalP"/>
    </source>
</evidence>
<evidence type="ECO:0000313" key="6">
    <source>
        <dbReference type="Proteomes" id="UP000001544"/>
    </source>
</evidence>
<feature type="domain" description="SLH" evidence="4">
    <location>
        <begin position="585"/>
        <end position="645"/>
    </location>
</feature>
<feature type="region of interest" description="Disordered" evidence="2">
    <location>
        <begin position="317"/>
        <end position="369"/>
    </location>
</feature>
<feature type="compositionally biased region" description="Gly residues" evidence="2">
    <location>
        <begin position="319"/>
        <end position="333"/>
    </location>
</feature>
<feature type="signal peptide" evidence="3">
    <location>
        <begin position="1"/>
        <end position="27"/>
    </location>
</feature>
<sequence>MKRYPFSKQAVSIMLATALAVTPIASTLPVGGEVQAASVSEVEAELIDDLHIFYKHVGPIDINPHHIMINIPVKVRDRGEEVEEAYKDILKEIGTLVYSNYEQPSDLENALNGFRDSKEHQDNFQLLFEGKITSNDIVQFIADMKDQFFTNPMSYVTVTVGDAISFRGNIEKLVFDTKSTNTNLNGILMEATGQGLEGFFRDLTDATEYIDPDNSIRNALISSAFKEITTLNGPSTSTTNTSNKFYLSVNDAYRSKIANLNKMNEALHDVRNIAFDWYVGTQKQTNSNITFSNAGTYTVHAKVKGFDDIIGSKSITITAGGGTTPPPGGGTGPGPVDPGPVDPDPVDPDPVDPDPVDPIPPRPGQSVDAGDSIVVERETSETGQVKAVTKVDGAKLAEVISGSPAADRVSLKVERAEGEVAELRLPKAAVEALEGAVNKNIVVDIETDSGSVTIPVKELAAEKVRGMLDVAADADFEVSVFVNPASPQEAATVTATLESDARGLKAKSEIVDFSMIVRSGDKSQNVTRFSSYIHRELPVTDVTNPENLVVYNVDAAPVAVPTQAGTDRVRFSSYEFSKYVVVEREPVVFSDLSAGHWAEKAINSLAVRDVIVGFPNNEVRWAATTTRAEFAAILTRALALPSSTDYDDQFSDVNGSEWFVKDLLPAVEAGIVAGNTNGTFAPNNPITREEAAAMIARATQYIEFAEDKYNKDHKLDQFSDADKVSNWAKEDVELAVQAGIIVGNTNGTFNAKGNTLRAEVASMVNLLLEKADLK</sequence>
<dbReference type="PANTHER" id="PTHR43308">
    <property type="entry name" value="OUTER MEMBRANE PROTEIN ALPHA-RELATED"/>
    <property type="match status" value="1"/>
</dbReference>
<keyword evidence="1 3" id="KW-0732">Signal</keyword>
<dbReference type="InterPro" id="IPR051465">
    <property type="entry name" value="Cell_Envelope_Struct_Comp"/>
</dbReference>
<evidence type="ECO:0000259" key="4">
    <source>
        <dbReference type="PROSITE" id="PS51272"/>
    </source>
</evidence>
<dbReference type="Pfam" id="PF00395">
    <property type="entry name" value="SLH"/>
    <property type="match status" value="3"/>
</dbReference>
<proteinExistence type="predicted"/>
<dbReference type="eggNOG" id="COG0366">
    <property type="taxonomic scope" value="Bacteria"/>
</dbReference>
<dbReference type="RefSeq" id="WP_012960561.1">
    <property type="nucleotide sequence ID" value="NC_013791.2"/>
</dbReference>
<feature type="chain" id="PRO_5038615566" evidence="3">
    <location>
        <begin position="28"/>
        <end position="774"/>
    </location>
</feature>
<evidence type="ECO:0000256" key="1">
    <source>
        <dbReference type="ARBA" id="ARBA00022729"/>
    </source>
</evidence>
<dbReference type="AlphaFoldDB" id="D3FZP6"/>